<evidence type="ECO:0000313" key="1">
    <source>
        <dbReference type="EMBL" id="HIP17667.1"/>
    </source>
</evidence>
<dbReference type="Proteomes" id="UP000605144">
    <property type="component" value="Unassembled WGS sequence"/>
</dbReference>
<name>A0A833DSF6_9EURY</name>
<comment type="caution">
    <text evidence="1">The sequence shown here is derived from an EMBL/GenBank/DDBJ whole genome shotgun (WGS) entry which is preliminary data.</text>
</comment>
<protein>
    <submittedName>
        <fullName evidence="1">Uncharacterized protein</fullName>
    </submittedName>
</protein>
<reference evidence="1" key="1">
    <citation type="journal article" date="2020" name="ISME J.">
        <title>Gammaproteobacteria mediating utilization of methyl-, sulfur- and petroleum organic compounds in deep ocean hydrothermal plumes.</title>
        <authorList>
            <person name="Zhou Z."/>
            <person name="Liu Y."/>
            <person name="Pan J."/>
            <person name="Cron B.R."/>
            <person name="Toner B.M."/>
            <person name="Anantharaman K."/>
            <person name="Breier J.A."/>
            <person name="Dick G.J."/>
            <person name="Li M."/>
        </authorList>
    </citation>
    <scope>NUCLEOTIDE SEQUENCE</scope>
    <source>
        <strain evidence="1">SZUA-1385</strain>
    </source>
</reference>
<proteinExistence type="predicted"/>
<dbReference type="AlphaFoldDB" id="A0A833DSF6"/>
<gene>
    <name evidence="1" type="ORF">EYG76_05180</name>
</gene>
<evidence type="ECO:0000313" key="2">
    <source>
        <dbReference type="Proteomes" id="UP000605144"/>
    </source>
</evidence>
<dbReference type="EMBL" id="DQSV01000098">
    <property type="protein sequence ID" value="HIP17667.1"/>
    <property type="molecule type" value="Genomic_DNA"/>
</dbReference>
<sequence>MVKYIKKFNQMMEVVNHLERKGYSIRICHNGTLILETGSSNPNYLLKNTVGNIKINYIPALKLMSKLGLSLIK</sequence>
<organism evidence="1 2">
    <name type="scientific">Methanothermococcus okinawensis</name>
    <dbReference type="NCBI Taxonomy" id="155863"/>
    <lineage>
        <taxon>Archaea</taxon>
        <taxon>Methanobacteriati</taxon>
        <taxon>Methanobacteriota</taxon>
        <taxon>Methanomada group</taxon>
        <taxon>Methanococci</taxon>
        <taxon>Methanococcales</taxon>
        <taxon>Methanococcaceae</taxon>
        <taxon>Methanothermococcus</taxon>
    </lineage>
</organism>
<accession>A0A833DSF6</accession>